<comment type="function">
    <text evidence="4">Binds to the catalytic subunit of the cyclin dependent kinases and is essential for their biological function.</text>
</comment>
<sequence>RHVTLPKALVKYLPNPLRLLTEEEWRGLGVQQSPGWYHYMVHSPEPFILLFKREKNYQI</sequence>
<dbReference type="InterPro" id="IPR000789">
    <property type="entry name" value="Cyclin-dep_kinase_reg-sub"/>
</dbReference>
<proteinExistence type="inferred from homology"/>
<dbReference type="PRINTS" id="PR00296">
    <property type="entry name" value="CYCLINKINASE"/>
</dbReference>
<accession>A0A4P9Z5H7</accession>
<organism evidence="5 6">
    <name type="scientific">Syncephalis pseudoplumigaleata</name>
    <dbReference type="NCBI Taxonomy" id="1712513"/>
    <lineage>
        <taxon>Eukaryota</taxon>
        <taxon>Fungi</taxon>
        <taxon>Fungi incertae sedis</taxon>
        <taxon>Zoopagomycota</taxon>
        <taxon>Zoopagomycotina</taxon>
        <taxon>Zoopagomycetes</taxon>
        <taxon>Zoopagales</taxon>
        <taxon>Piptocephalidaceae</taxon>
        <taxon>Syncephalis</taxon>
    </lineage>
</organism>
<reference evidence="6" key="1">
    <citation type="journal article" date="2018" name="Nat. Microbiol.">
        <title>Leveraging single-cell genomics to expand the fungal tree of life.</title>
        <authorList>
            <person name="Ahrendt S.R."/>
            <person name="Quandt C.A."/>
            <person name="Ciobanu D."/>
            <person name="Clum A."/>
            <person name="Salamov A."/>
            <person name="Andreopoulos B."/>
            <person name="Cheng J.F."/>
            <person name="Woyke T."/>
            <person name="Pelin A."/>
            <person name="Henrissat B."/>
            <person name="Reynolds N.K."/>
            <person name="Benny G.L."/>
            <person name="Smith M.E."/>
            <person name="James T.Y."/>
            <person name="Grigoriev I.V."/>
        </authorList>
    </citation>
    <scope>NUCLEOTIDE SEQUENCE [LARGE SCALE GENOMIC DNA]</scope>
    <source>
        <strain evidence="6">Benny S71-1</strain>
    </source>
</reference>
<evidence type="ECO:0000256" key="1">
    <source>
        <dbReference type="ARBA" id="ARBA00007782"/>
    </source>
</evidence>
<gene>
    <name evidence="5" type="ORF">SYNPS1DRAFT_5031</name>
</gene>
<dbReference type="SUPFAM" id="SSF55637">
    <property type="entry name" value="Cell cycle regulatory proteins"/>
    <property type="match status" value="1"/>
</dbReference>
<dbReference type="AlphaFoldDB" id="A0A4P9Z5H7"/>
<evidence type="ECO:0000313" key="6">
    <source>
        <dbReference type="Proteomes" id="UP000278143"/>
    </source>
</evidence>
<feature type="non-terminal residue" evidence="5">
    <location>
        <position position="59"/>
    </location>
</feature>
<dbReference type="GO" id="GO:0051301">
    <property type="term" value="P:cell division"/>
    <property type="evidence" value="ECO:0007669"/>
    <property type="project" value="UniProtKB-UniRule"/>
</dbReference>
<comment type="similarity">
    <text evidence="1 4">Belongs to the CKS family.</text>
</comment>
<evidence type="ECO:0000313" key="5">
    <source>
        <dbReference type="EMBL" id="RKP27708.1"/>
    </source>
</evidence>
<protein>
    <recommendedName>
        <fullName evidence="4">Cyclin-dependent kinases regulatory subunit</fullName>
    </recommendedName>
</protein>
<feature type="non-terminal residue" evidence="5">
    <location>
        <position position="1"/>
    </location>
</feature>
<evidence type="ECO:0000256" key="2">
    <source>
        <dbReference type="ARBA" id="ARBA00022618"/>
    </source>
</evidence>
<evidence type="ECO:0000256" key="4">
    <source>
        <dbReference type="RuleBase" id="RU311113"/>
    </source>
</evidence>
<dbReference type="Proteomes" id="UP000278143">
    <property type="component" value="Unassembled WGS sequence"/>
</dbReference>
<dbReference type="PANTHER" id="PTHR23415">
    <property type="entry name" value="CYCLIN-DEPENDENT KINASES REGULATORY SUBUNIT/60S RIBOSOME SUBUNIT BIOGENESIS PROTEIN NIP7"/>
    <property type="match status" value="1"/>
</dbReference>
<keyword evidence="3 4" id="KW-0131">Cell cycle</keyword>
<name>A0A4P9Z5H7_9FUNG</name>
<dbReference type="Gene3D" id="3.30.170.10">
    <property type="entry name" value="Cyclin-dependent kinase, regulatory subunit"/>
    <property type="match status" value="1"/>
</dbReference>
<dbReference type="EMBL" id="KZ989164">
    <property type="protein sequence ID" value="RKP27708.1"/>
    <property type="molecule type" value="Genomic_DNA"/>
</dbReference>
<dbReference type="OrthoDB" id="440676at2759"/>
<dbReference type="SMART" id="SM01084">
    <property type="entry name" value="CKS"/>
    <property type="match status" value="1"/>
</dbReference>
<dbReference type="GO" id="GO:0016538">
    <property type="term" value="F:cyclin-dependent protein serine/threonine kinase regulator activity"/>
    <property type="evidence" value="ECO:0007669"/>
    <property type="project" value="InterPro"/>
</dbReference>
<evidence type="ECO:0000256" key="3">
    <source>
        <dbReference type="ARBA" id="ARBA00023306"/>
    </source>
</evidence>
<dbReference type="InterPro" id="IPR036858">
    <property type="entry name" value="Cyclin-dep_kinase_reg-sub_sf"/>
</dbReference>
<keyword evidence="2 4" id="KW-0132">Cell division</keyword>
<keyword evidence="6" id="KW-1185">Reference proteome</keyword>
<dbReference type="Pfam" id="PF01111">
    <property type="entry name" value="CKS"/>
    <property type="match status" value="1"/>
</dbReference>